<dbReference type="PANTHER" id="PTHR32060">
    <property type="entry name" value="TAIL-SPECIFIC PROTEASE"/>
    <property type="match status" value="1"/>
</dbReference>
<dbReference type="GO" id="GO:0007165">
    <property type="term" value="P:signal transduction"/>
    <property type="evidence" value="ECO:0007669"/>
    <property type="project" value="TreeGrafter"/>
</dbReference>
<organism evidence="6">
    <name type="scientific">bioreactor metagenome</name>
    <dbReference type="NCBI Taxonomy" id="1076179"/>
    <lineage>
        <taxon>unclassified sequences</taxon>
        <taxon>metagenomes</taxon>
        <taxon>ecological metagenomes</taxon>
    </lineage>
</organism>
<accession>A0A644WJ50</accession>
<dbReference type="Pfam" id="PF17820">
    <property type="entry name" value="PDZ_6"/>
    <property type="match status" value="1"/>
</dbReference>
<keyword evidence="2" id="KW-0645">Protease</keyword>
<evidence type="ECO:0000256" key="2">
    <source>
        <dbReference type="ARBA" id="ARBA00022670"/>
    </source>
</evidence>
<keyword evidence="3" id="KW-0378">Hydrolase</keyword>
<dbReference type="Gene3D" id="2.30.42.10">
    <property type="match status" value="1"/>
</dbReference>
<evidence type="ECO:0000313" key="6">
    <source>
        <dbReference type="EMBL" id="MPM03629.1"/>
    </source>
</evidence>
<keyword evidence="4" id="KW-0720">Serine protease</keyword>
<dbReference type="Gene3D" id="3.90.226.10">
    <property type="entry name" value="2-enoyl-CoA Hydratase, Chain A, domain 1"/>
    <property type="match status" value="1"/>
</dbReference>
<evidence type="ECO:0000256" key="4">
    <source>
        <dbReference type="ARBA" id="ARBA00022825"/>
    </source>
</evidence>
<dbReference type="SUPFAM" id="SSF52096">
    <property type="entry name" value="ClpP/crotonase"/>
    <property type="match status" value="1"/>
</dbReference>
<dbReference type="AlphaFoldDB" id="A0A644WJ50"/>
<proteinExistence type="inferred from homology"/>
<comment type="caution">
    <text evidence="6">The sequence shown here is derived from an EMBL/GenBank/DDBJ whole genome shotgun (WGS) entry which is preliminary data.</text>
</comment>
<dbReference type="InterPro" id="IPR001478">
    <property type="entry name" value="PDZ"/>
</dbReference>
<comment type="similarity">
    <text evidence="1">Belongs to the peptidase S41A family.</text>
</comment>
<dbReference type="InterPro" id="IPR036034">
    <property type="entry name" value="PDZ_sf"/>
</dbReference>
<dbReference type="GO" id="GO:0004175">
    <property type="term" value="F:endopeptidase activity"/>
    <property type="evidence" value="ECO:0007669"/>
    <property type="project" value="TreeGrafter"/>
</dbReference>
<dbReference type="PROSITE" id="PS50106">
    <property type="entry name" value="PDZ"/>
    <property type="match status" value="1"/>
</dbReference>
<evidence type="ECO:0000259" key="5">
    <source>
        <dbReference type="PROSITE" id="PS50106"/>
    </source>
</evidence>
<dbReference type="InterPro" id="IPR029045">
    <property type="entry name" value="ClpP/crotonase-like_dom_sf"/>
</dbReference>
<evidence type="ECO:0000256" key="1">
    <source>
        <dbReference type="ARBA" id="ARBA00009179"/>
    </source>
</evidence>
<dbReference type="SMART" id="SM00228">
    <property type="entry name" value="PDZ"/>
    <property type="match status" value="1"/>
</dbReference>
<dbReference type="CDD" id="cd07560">
    <property type="entry name" value="Peptidase_S41_CPP"/>
    <property type="match status" value="1"/>
</dbReference>
<dbReference type="InterPro" id="IPR004447">
    <property type="entry name" value="Peptidase_S41A"/>
</dbReference>
<dbReference type="EMBL" id="VSSQ01000969">
    <property type="protein sequence ID" value="MPM03629.1"/>
    <property type="molecule type" value="Genomic_DNA"/>
</dbReference>
<dbReference type="GO" id="GO:0006508">
    <property type="term" value="P:proteolysis"/>
    <property type="evidence" value="ECO:0007669"/>
    <property type="project" value="UniProtKB-KW"/>
</dbReference>
<reference evidence="6" key="1">
    <citation type="submission" date="2019-08" db="EMBL/GenBank/DDBJ databases">
        <authorList>
            <person name="Kucharzyk K."/>
            <person name="Murdoch R.W."/>
            <person name="Higgins S."/>
            <person name="Loffler F."/>
        </authorList>
    </citation>
    <scope>NUCLEOTIDE SEQUENCE</scope>
</reference>
<dbReference type="GO" id="GO:0030288">
    <property type="term" value="C:outer membrane-bounded periplasmic space"/>
    <property type="evidence" value="ECO:0007669"/>
    <property type="project" value="TreeGrafter"/>
</dbReference>
<dbReference type="Gene3D" id="3.30.750.44">
    <property type="match status" value="1"/>
</dbReference>
<dbReference type="InterPro" id="IPR005151">
    <property type="entry name" value="Tail-specific_protease"/>
</dbReference>
<dbReference type="PANTHER" id="PTHR32060:SF30">
    <property type="entry name" value="CARBOXY-TERMINAL PROCESSING PROTEASE CTPA"/>
    <property type="match status" value="1"/>
</dbReference>
<protein>
    <recommendedName>
        <fullName evidence="5">PDZ domain-containing protein</fullName>
    </recommendedName>
</protein>
<evidence type="ECO:0000256" key="3">
    <source>
        <dbReference type="ARBA" id="ARBA00022801"/>
    </source>
</evidence>
<gene>
    <name evidence="6" type="ORF">SDC9_49896</name>
</gene>
<dbReference type="SUPFAM" id="SSF50156">
    <property type="entry name" value="PDZ domain-like"/>
    <property type="match status" value="1"/>
</dbReference>
<dbReference type="GO" id="GO:0008236">
    <property type="term" value="F:serine-type peptidase activity"/>
    <property type="evidence" value="ECO:0007669"/>
    <property type="project" value="UniProtKB-KW"/>
</dbReference>
<dbReference type="InterPro" id="IPR041489">
    <property type="entry name" value="PDZ_6"/>
</dbReference>
<dbReference type="CDD" id="cd06782">
    <property type="entry name" value="cpPDZ_CPP-like"/>
    <property type="match status" value="1"/>
</dbReference>
<name>A0A644WJ50_9ZZZZ</name>
<dbReference type="Pfam" id="PF03572">
    <property type="entry name" value="Peptidase_S41"/>
    <property type="match status" value="1"/>
</dbReference>
<sequence length="562" mass="62807">MIPFPNDITNPADMKKYMNKLLVILLLLVGFFSTSSTNSDFEISKNLDIFATLYRELNQNYVDELQPGELMKIAIDEMLRSLDPYTVYYPESDIEDVKFMTTGQYGGIGSLIQQQGDSIVITEPYEGFPAQLNGLRAGDIILEINGKSMNGKTVSEVSDLLKGQPGSTVEMVIKRPFENKPVTLSIQRKEITISDIPYTGMVDPKVGYIKLTGFTMNAGNLVKKAFEDLKTGNPSMEGIILDLRGNGGGLLNEAVNIANIFVDRGITVVQTKGKLSDSNKSYKTLNAVTDKNIRLAVLIDRNSASASEIVAGFIQDVDRGVIIGQKSYGKGLVQNVIPLSYNTSMKVTTAKYYIPSGRCIQAIDYSKKVNGRAVHYSDSVKQKFTTKNGRIVYDAGGILPDVATIPDSLSDITISLLLKNHIFNFVTQYVHDHATIPAPDKFEFSRAEYQLFVNYLQDKEYDYKTSSERKLEELIEAMKEDKYYSNSTEEISKLQAKVGHNKQRDLELFSSEIISVLGNEIVSRYYYQKGRIIYDLKTDKDVKKAVDVLLNTTEYNNILSGK</sequence>
<dbReference type="NCBIfam" id="TIGR00225">
    <property type="entry name" value="prc"/>
    <property type="match status" value="1"/>
</dbReference>
<dbReference type="SMART" id="SM00245">
    <property type="entry name" value="TSPc"/>
    <property type="match status" value="1"/>
</dbReference>
<feature type="domain" description="PDZ" evidence="5">
    <location>
        <begin position="96"/>
        <end position="176"/>
    </location>
</feature>